<evidence type="ECO:0000256" key="1">
    <source>
        <dbReference type="SAM" id="MobiDB-lite"/>
    </source>
</evidence>
<sequence length="275" mass="29824">MALAPGANLKWRFTAEETDVLVRAVKDREVVLYGDGRNPPKIASVKQAWEEIATIVSSAGIPRTSHQCRKRYNDIRRRGKSKLASINRARRVTGGGSASTEDLTPAEDIAASTLTAESKNNVTASQEDPGLASRAHGPSEEGTAQPSRSRPTTRRGSIARPEDHPFLQLQQTGFEMLERELSGMRQSVNGRLDRMAMLLRPLGRISSSLERIAAAMERGPSSAPPPPVVPLPPSPTPSPSTRSTRRTSRNAIPGPSGVRSRRGARRKTTRGGKKK</sequence>
<feature type="compositionally biased region" description="Pro residues" evidence="1">
    <location>
        <begin position="222"/>
        <end position="238"/>
    </location>
</feature>
<dbReference type="SUPFAM" id="SSF46689">
    <property type="entry name" value="Homeodomain-like"/>
    <property type="match status" value="1"/>
</dbReference>
<feature type="region of interest" description="Disordered" evidence="1">
    <location>
        <begin position="113"/>
        <end position="166"/>
    </location>
</feature>
<dbReference type="Ensembl" id="ENSCCRT00000188529.1">
    <property type="protein sequence ID" value="ENSCCRP00000167744.1"/>
    <property type="gene ID" value="ENSCCRG00000069831.1"/>
</dbReference>
<feature type="domain" description="Myb-like" evidence="2">
    <location>
        <begin position="12"/>
        <end position="76"/>
    </location>
</feature>
<proteinExistence type="predicted"/>
<dbReference type="AlphaFoldDB" id="A0A9J8CCS9"/>
<dbReference type="PANTHER" id="PTHR23098:SF16">
    <property type="entry name" value="REGULATORY PROTEIN ZESTE"/>
    <property type="match status" value="1"/>
</dbReference>
<dbReference type="InterPro" id="IPR028002">
    <property type="entry name" value="Myb_DNA-bind_5"/>
</dbReference>
<dbReference type="CDD" id="cd00167">
    <property type="entry name" value="SANT"/>
    <property type="match status" value="1"/>
</dbReference>
<organism evidence="3 4">
    <name type="scientific">Cyprinus carpio carpio</name>
    <dbReference type="NCBI Taxonomy" id="630221"/>
    <lineage>
        <taxon>Eukaryota</taxon>
        <taxon>Metazoa</taxon>
        <taxon>Chordata</taxon>
        <taxon>Craniata</taxon>
        <taxon>Vertebrata</taxon>
        <taxon>Euteleostomi</taxon>
        <taxon>Actinopterygii</taxon>
        <taxon>Neopterygii</taxon>
        <taxon>Teleostei</taxon>
        <taxon>Ostariophysi</taxon>
        <taxon>Cypriniformes</taxon>
        <taxon>Cyprinidae</taxon>
        <taxon>Cyprininae</taxon>
        <taxon>Cyprinus</taxon>
    </lineage>
</organism>
<evidence type="ECO:0000313" key="4">
    <source>
        <dbReference type="Proteomes" id="UP001108240"/>
    </source>
</evidence>
<dbReference type="PANTHER" id="PTHR23098">
    <property type="entry name" value="AGAP001331-PA-RELATED"/>
    <property type="match status" value="1"/>
</dbReference>
<feature type="compositionally biased region" description="Polar residues" evidence="1">
    <location>
        <begin position="113"/>
        <end position="126"/>
    </location>
</feature>
<protein>
    <recommendedName>
        <fullName evidence="2">Myb-like domain-containing protein</fullName>
    </recommendedName>
</protein>
<accession>A0A9J8CCS9</accession>
<dbReference type="PROSITE" id="PS50090">
    <property type="entry name" value="MYB_LIKE"/>
    <property type="match status" value="1"/>
</dbReference>
<keyword evidence="4" id="KW-1185">Reference proteome</keyword>
<dbReference type="InterPro" id="IPR001005">
    <property type="entry name" value="SANT/Myb"/>
</dbReference>
<name>A0A9J8CCS9_CYPCA</name>
<evidence type="ECO:0000313" key="3">
    <source>
        <dbReference type="Ensembl" id="ENSCCRP00000167744.1"/>
    </source>
</evidence>
<dbReference type="Proteomes" id="UP001108240">
    <property type="component" value="Unplaced"/>
</dbReference>
<reference evidence="3" key="2">
    <citation type="submission" date="2025-09" db="UniProtKB">
        <authorList>
            <consortium name="Ensembl"/>
        </authorList>
    </citation>
    <scope>IDENTIFICATION</scope>
</reference>
<reference evidence="3" key="1">
    <citation type="submission" date="2025-08" db="UniProtKB">
        <authorList>
            <consortium name="Ensembl"/>
        </authorList>
    </citation>
    <scope>IDENTIFICATION</scope>
</reference>
<dbReference type="InterPro" id="IPR009057">
    <property type="entry name" value="Homeodomain-like_sf"/>
</dbReference>
<evidence type="ECO:0000259" key="2">
    <source>
        <dbReference type="PROSITE" id="PS50090"/>
    </source>
</evidence>
<feature type="region of interest" description="Disordered" evidence="1">
    <location>
        <begin position="216"/>
        <end position="275"/>
    </location>
</feature>
<dbReference type="Gene3D" id="1.10.10.60">
    <property type="entry name" value="Homeodomain-like"/>
    <property type="match status" value="1"/>
</dbReference>
<dbReference type="GeneTree" id="ENSGT01010000227561"/>
<dbReference type="OMA" id="RIFSTIW"/>
<dbReference type="Pfam" id="PF13873">
    <property type="entry name" value="Myb_DNA-bind_5"/>
    <property type="match status" value="1"/>
</dbReference>
<feature type="compositionally biased region" description="Basic residues" evidence="1">
    <location>
        <begin position="259"/>
        <end position="275"/>
    </location>
</feature>
<dbReference type="GO" id="GO:0005634">
    <property type="term" value="C:nucleus"/>
    <property type="evidence" value="ECO:0007669"/>
    <property type="project" value="TreeGrafter"/>
</dbReference>